<evidence type="ECO:0000313" key="1">
    <source>
        <dbReference type="EMBL" id="KAK4724415.1"/>
    </source>
</evidence>
<name>A0AAV9LIT1_9SOLN</name>
<evidence type="ECO:0000313" key="2">
    <source>
        <dbReference type="Proteomes" id="UP001311915"/>
    </source>
</evidence>
<keyword evidence="2" id="KW-1185">Reference proteome</keyword>
<sequence length="85" mass="9987">MDYLTFIHGAFHWICCRSFVVSLNISNEAQTEKPFSEQMYECDLMMNECSVSVLEGMFCVSSSWRMIGREEDTFMLWAMKEYGVK</sequence>
<accession>A0AAV9LIT1</accession>
<dbReference type="EMBL" id="JAWPEI010000006">
    <property type="protein sequence ID" value="KAK4724415.1"/>
    <property type="molecule type" value="Genomic_DNA"/>
</dbReference>
<gene>
    <name evidence="1" type="ORF">R3W88_027194</name>
</gene>
<dbReference type="Proteomes" id="UP001311915">
    <property type="component" value="Unassembled WGS sequence"/>
</dbReference>
<comment type="caution">
    <text evidence="1">The sequence shown here is derived from an EMBL/GenBank/DDBJ whole genome shotgun (WGS) entry which is preliminary data.</text>
</comment>
<organism evidence="1 2">
    <name type="scientific">Solanum pinnatisectum</name>
    <name type="common">tansyleaf nightshade</name>
    <dbReference type="NCBI Taxonomy" id="50273"/>
    <lineage>
        <taxon>Eukaryota</taxon>
        <taxon>Viridiplantae</taxon>
        <taxon>Streptophyta</taxon>
        <taxon>Embryophyta</taxon>
        <taxon>Tracheophyta</taxon>
        <taxon>Spermatophyta</taxon>
        <taxon>Magnoliopsida</taxon>
        <taxon>eudicotyledons</taxon>
        <taxon>Gunneridae</taxon>
        <taxon>Pentapetalae</taxon>
        <taxon>asterids</taxon>
        <taxon>lamiids</taxon>
        <taxon>Solanales</taxon>
        <taxon>Solanaceae</taxon>
        <taxon>Solanoideae</taxon>
        <taxon>Solaneae</taxon>
        <taxon>Solanum</taxon>
    </lineage>
</organism>
<dbReference type="AlphaFoldDB" id="A0AAV9LIT1"/>
<protein>
    <submittedName>
        <fullName evidence="1">Uncharacterized protein</fullName>
    </submittedName>
</protein>
<proteinExistence type="predicted"/>
<reference evidence="1 2" key="1">
    <citation type="submission" date="2023-10" db="EMBL/GenBank/DDBJ databases">
        <title>Genome-Wide Identification Analysis in wild type Solanum Pinnatisectum Reveals Some Genes Defensing Phytophthora Infestans.</title>
        <authorList>
            <person name="Sun C."/>
        </authorList>
    </citation>
    <scope>NUCLEOTIDE SEQUENCE [LARGE SCALE GENOMIC DNA]</scope>
    <source>
        <strain evidence="1">LQN</strain>
        <tissue evidence="1">Leaf</tissue>
    </source>
</reference>